<dbReference type="AlphaFoldDB" id="A0A5B7DLK3"/>
<organism evidence="1 2">
    <name type="scientific">Portunus trituberculatus</name>
    <name type="common">Swimming crab</name>
    <name type="synonym">Neptunus trituberculatus</name>
    <dbReference type="NCBI Taxonomy" id="210409"/>
    <lineage>
        <taxon>Eukaryota</taxon>
        <taxon>Metazoa</taxon>
        <taxon>Ecdysozoa</taxon>
        <taxon>Arthropoda</taxon>
        <taxon>Crustacea</taxon>
        <taxon>Multicrustacea</taxon>
        <taxon>Malacostraca</taxon>
        <taxon>Eumalacostraca</taxon>
        <taxon>Eucarida</taxon>
        <taxon>Decapoda</taxon>
        <taxon>Pleocyemata</taxon>
        <taxon>Brachyura</taxon>
        <taxon>Eubrachyura</taxon>
        <taxon>Portunoidea</taxon>
        <taxon>Portunidae</taxon>
        <taxon>Portuninae</taxon>
        <taxon>Portunus</taxon>
    </lineage>
</organism>
<dbReference type="EMBL" id="VSRR010001042">
    <property type="protein sequence ID" value="MPC22007.1"/>
    <property type="molecule type" value="Genomic_DNA"/>
</dbReference>
<evidence type="ECO:0000313" key="1">
    <source>
        <dbReference type="EMBL" id="MPC22007.1"/>
    </source>
</evidence>
<gene>
    <name evidence="1" type="ORF">E2C01_015012</name>
</gene>
<reference evidence="1 2" key="1">
    <citation type="submission" date="2019-05" db="EMBL/GenBank/DDBJ databases">
        <title>Another draft genome of Portunus trituberculatus and its Hox gene families provides insights of decapod evolution.</title>
        <authorList>
            <person name="Jeong J.-H."/>
            <person name="Song I."/>
            <person name="Kim S."/>
            <person name="Choi T."/>
            <person name="Kim D."/>
            <person name="Ryu S."/>
            <person name="Kim W."/>
        </authorList>
    </citation>
    <scope>NUCLEOTIDE SEQUENCE [LARGE SCALE GENOMIC DNA]</scope>
    <source>
        <tissue evidence="1">Muscle</tissue>
    </source>
</reference>
<proteinExistence type="predicted"/>
<sequence length="109" mass="11448">MPRAGHSLIQADSGAGIHCPTAPLPCCPHAAARLSEAEIHPWPSVRRTCDGVSVTETPQPCVTPGESHPLLDLRDFLPSSPGLTTPGEGVMRGRVVGVVQVWVMPLAVL</sequence>
<protein>
    <submittedName>
        <fullName evidence="1">Uncharacterized protein</fullName>
    </submittedName>
</protein>
<name>A0A5B7DLK3_PORTR</name>
<comment type="caution">
    <text evidence="1">The sequence shown here is derived from an EMBL/GenBank/DDBJ whole genome shotgun (WGS) entry which is preliminary data.</text>
</comment>
<keyword evidence="2" id="KW-1185">Reference proteome</keyword>
<evidence type="ECO:0000313" key="2">
    <source>
        <dbReference type="Proteomes" id="UP000324222"/>
    </source>
</evidence>
<accession>A0A5B7DLK3</accession>
<dbReference type="Proteomes" id="UP000324222">
    <property type="component" value="Unassembled WGS sequence"/>
</dbReference>